<dbReference type="PANTHER" id="PTHR42920:SF15">
    <property type="entry name" value="MEMBRANE PROTEIN"/>
    <property type="match status" value="1"/>
</dbReference>
<evidence type="ECO:0000259" key="8">
    <source>
        <dbReference type="Pfam" id="PF00892"/>
    </source>
</evidence>
<feature type="transmembrane region" description="Helical" evidence="7">
    <location>
        <begin position="61"/>
        <end position="80"/>
    </location>
</feature>
<dbReference type="Pfam" id="PF00892">
    <property type="entry name" value="EamA"/>
    <property type="match status" value="2"/>
</dbReference>
<evidence type="ECO:0000313" key="9">
    <source>
        <dbReference type="EMBL" id="TRZ36289.1"/>
    </source>
</evidence>
<sequence>MPYVFLLITSFLFGGNFVLGKSLVGHASPGTLTSLRWVLAVICLMPIIWRQEKRLIPPKEALLPLILMGITGVAAFNLLQFHALEYTSASNVGLISTLNTISIALFSFLFLKEKINRWQVGSMVLSLFGVVLVLTEGRLGLLLELHFNKGDLYMIGAVCIWGIYSVCSRWAMRKTSPLMATFASGAIGVILLLPFNAVDFTITNINASFIISIIYTGVVSTVICMVLWNIGVQKLGATEAGLFLNFNPIFTAILAFVFLNEKMSWMQALGSIVVIAGCYLFTKLKKFSDHPLKDSSIHLEEGNSTIFVHGKK</sequence>
<feature type="transmembrane region" description="Helical" evidence="7">
    <location>
        <begin position="153"/>
        <end position="171"/>
    </location>
</feature>
<comment type="caution">
    <text evidence="9">The sequence shown here is derived from an EMBL/GenBank/DDBJ whole genome shotgun (WGS) entry which is preliminary data.</text>
</comment>
<keyword evidence="6 7" id="KW-0472">Membrane</keyword>
<name>A0A553SH25_NIACI</name>
<reference evidence="10" key="1">
    <citation type="submission" date="2018-10" db="EMBL/GenBank/DDBJ databases">
        <title>FDA dAtabase for Regulatory Grade micrObial Sequences (FDA-ARGOS): Supporting development and validation of Infectious Disease Dx tests.</title>
        <authorList>
            <person name="Minogue T."/>
            <person name="Wolcott M."/>
            <person name="Wasieloski L."/>
            <person name="Aguilar W."/>
            <person name="Moore D."/>
            <person name="Tallon L."/>
            <person name="Sadzewicz L."/>
            <person name="Sengamalay N."/>
            <person name="Ott S."/>
            <person name="Godinez A."/>
            <person name="Nagaraj S."/>
            <person name="Vavikolanu K."/>
            <person name="Vyas G."/>
            <person name="Nadendla S."/>
            <person name="George J."/>
            <person name="Sichtig H."/>
        </authorList>
    </citation>
    <scope>NUCLEOTIDE SEQUENCE [LARGE SCALE GENOMIC DNA]</scope>
    <source>
        <strain evidence="10">FDAARGOS_343</strain>
    </source>
</reference>
<dbReference type="InterPro" id="IPR051258">
    <property type="entry name" value="Diverse_Substrate_Transporter"/>
</dbReference>
<keyword evidence="3" id="KW-1003">Cell membrane</keyword>
<dbReference type="AlphaFoldDB" id="A0A553SH25"/>
<proteinExistence type="inferred from homology"/>
<dbReference type="EMBL" id="RIBP01000004">
    <property type="protein sequence ID" value="TRZ36289.1"/>
    <property type="molecule type" value="Genomic_DNA"/>
</dbReference>
<dbReference type="Proteomes" id="UP000319837">
    <property type="component" value="Unassembled WGS sequence"/>
</dbReference>
<gene>
    <name evidence="9" type="ORF">CEQ21_12015</name>
</gene>
<accession>A0A553SH25</accession>
<evidence type="ECO:0000256" key="6">
    <source>
        <dbReference type="ARBA" id="ARBA00023136"/>
    </source>
</evidence>
<dbReference type="Gene3D" id="1.10.3730.20">
    <property type="match status" value="2"/>
</dbReference>
<keyword evidence="4 7" id="KW-0812">Transmembrane</keyword>
<organism evidence="9 10">
    <name type="scientific">Niallia circulans</name>
    <name type="common">Bacillus circulans</name>
    <dbReference type="NCBI Taxonomy" id="1397"/>
    <lineage>
        <taxon>Bacteria</taxon>
        <taxon>Bacillati</taxon>
        <taxon>Bacillota</taxon>
        <taxon>Bacilli</taxon>
        <taxon>Bacillales</taxon>
        <taxon>Bacillaceae</taxon>
        <taxon>Niallia</taxon>
    </lineage>
</organism>
<evidence type="ECO:0000313" key="10">
    <source>
        <dbReference type="Proteomes" id="UP000319837"/>
    </source>
</evidence>
<protein>
    <submittedName>
        <fullName evidence="9">DMT family transporter</fullName>
    </submittedName>
</protein>
<keyword evidence="5 7" id="KW-1133">Transmembrane helix</keyword>
<dbReference type="InterPro" id="IPR000620">
    <property type="entry name" value="EamA_dom"/>
</dbReference>
<evidence type="ECO:0000256" key="4">
    <source>
        <dbReference type="ARBA" id="ARBA00022692"/>
    </source>
</evidence>
<dbReference type="RefSeq" id="WP_185764786.1">
    <property type="nucleotide sequence ID" value="NZ_RIBP01000004.1"/>
</dbReference>
<dbReference type="SUPFAM" id="SSF103481">
    <property type="entry name" value="Multidrug resistance efflux transporter EmrE"/>
    <property type="match status" value="2"/>
</dbReference>
<dbReference type="PANTHER" id="PTHR42920">
    <property type="entry name" value="OS03G0707200 PROTEIN-RELATED"/>
    <property type="match status" value="1"/>
</dbReference>
<feature type="transmembrane region" description="Helical" evidence="7">
    <location>
        <begin position="92"/>
        <end position="111"/>
    </location>
</feature>
<feature type="domain" description="EamA" evidence="8">
    <location>
        <begin position="3"/>
        <end position="134"/>
    </location>
</feature>
<feature type="transmembrane region" description="Helical" evidence="7">
    <location>
        <begin position="242"/>
        <end position="259"/>
    </location>
</feature>
<feature type="transmembrane region" description="Helical" evidence="7">
    <location>
        <begin position="265"/>
        <end position="282"/>
    </location>
</feature>
<comment type="similarity">
    <text evidence="2">Belongs to the EamA transporter family.</text>
</comment>
<feature type="domain" description="EamA" evidence="8">
    <location>
        <begin position="149"/>
        <end position="281"/>
    </location>
</feature>
<evidence type="ECO:0000256" key="5">
    <source>
        <dbReference type="ARBA" id="ARBA00022989"/>
    </source>
</evidence>
<feature type="transmembrane region" description="Helical" evidence="7">
    <location>
        <begin position="30"/>
        <end position="49"/>
    </location>
</feature>
<comment type="subcellular location">
    <subcellularLocation>
        <location evidence="1">Cell membrane</location>
        <topology evidence="1">Multi-pass membrane protein</topology>
    </subcellularLocation>
</comment>
<feature type="transmembrane region" description="Helical" evidence="7">
    <location>
        <begin position="209"/>
        <end position="230"/>
    </location>
</feature>
<feature type="transmembrane region" description="Helical" evidence="7">
    <location>
        <begin position="123"/>
        <end position="141"/>
    </location>
</feature>
<dbReference type="InterPro" id="IPR037185">
    <property type="entry name" value="EmrE-like"/>
</dbReference>
<evidence type="ECO:0000256" key="1">
    <source>
        <dbReference type="ARBA" id="ARBA00004651"/>
    </source>
</evidence>
<evidence type="ECO:0000256" key="3">
    <source>
        <dbReference type="ARBA" id="ARBA00022475"/>
    </source>
</evidence>
<evidence type="ECO:0000256" key="7">
    <source>
        <dbReference type="SAM" id="Phobius"/>
    </source>
</evidence>
<feature type="transmembrane region" description="Helical" evidence="7">
    <location>
        <begin position="178"/>
        <end position="197"/>
    </location>
</feature>
<evidence type="ECO:0000256" key="2">
    <source>
        <dbReference type="ARBA" id="ARBA00007362"/>
    </source>
</evidence>
<dbReference type="GO" id="GO:0005886">
    <property type="term" value="C:plasma membrane"/>
    <property type="evidence" value="ECO:0007669"/>
    <property type="project" value="UniProtKB-SubCell"/>
</dbReference>